<dbReference type="Pfam" id="PF02949">
    <property type="entry name" value="7tm_6"/>
    <property type="match status" value="1"/>
</dbReference>
<evidence type="ECO:0000256" key="9">
    <source>
        <dbReference type="ARBA" id="ARBA00023224"/>
    </source>
</evidence>
<evidence type="ECO:0000256" key="8">
    <source>
        <dbReference type="ARBA" id="ARBA00023170"/>
    </source>
</evidence>
<evidence type="ECO:0000256" key="7">
    <source>
        <dbReference type="ARBA" id="ARBA00023136"/>
    </source>
</evidence>
<feature type="transmembrane region" description="Helical" evidence="10">
    <location>
        <begin position="91"/>
        <end position="114"/>
    </location>
</feature>
<keyword evidence="2" id="KW-1003">Cell membrane</keyword>
<evidence type="ECO:0000256" key="5">
    <source>
        <dbReference type="ARBA" id="ARBA00022725"/>
    </source>
</evidence>
<organism evidence="11 12">
    <name type="scientific">Aedes albopictus</name>
    <name type="common">Asian tiger mosquito</name>
    <name type="synonym">Stegomyia albopicta</name>
    <dbReference type="NCBI Taxonomy" id="7160"/>
    <lineage>
        <taxon>Eukaryota</taxon>
        <taxon>Metazoa</taxon>
        <taxon>Ecdysozoa</taxon>
        <taxon>Arthropoda</taxon>
        <taxon>Hexapoda</taxon>
        <taxon>Insecta</taxon>
        <taxon>Pterygota</taxon>
        <taxon>Neoptera</taxon>
        <taxon>Endopterygota</taxon>
        <taxon>Diptera</taxon>
        <taxon>Nematocera</taxon>
        <taxon>Culicoidea</taxon>
        <taxon>Culicidae</taxon>
        <taxon>Culicinae</taxon>
        <taxon>Aedini</taxon>
        <taxon>Aedes</taxon>
        <taxon>Stegomyia</taxon>
    </lineage>
</organism>
<dbReference type="InterPro" id="IPR004117">
    <property type="entry name" value="7tm6_olfct_rcpt"/>
</dbReference>
<dbReference type="Proteomes" id="UP000069940">
    <property type="component" value="Unassembled WGS sequence"/>
</dbReference>
<proteinExistence type="predicted"/>
<feature type="transmembrane region" description="Helical" evidence="10">
    <location>
        <begin position="120"/>
        <end position="143"/>
    </location>
</feature>
<dbReference type="RefSeq" id="XP_062710740.1">
    <property type="nucleotide sequence ID" value="XM_062854756.1"/>
</dbReference>
<dbReference type="PANTHER" id="PTHR21137">
    <property type="entry name" value="ODORANT RECEPTOR"/>
    <property type="match status" value="1"/>
</dbReference>
<evidence type="ECO:0000256" key="1">
    <source>
        <dbReference type="ARBA" id="ARBA00004651"/>
    </source>
</evidence>
<keyword evidence="8" id="KW-0675">Receptor</keyword>
<keyword evidence="6 10" id="KW-1133">Transmembrane helix</keyword>
<evidence type="ECO:0000256" key="6">
    <source>
        <dbReference type="ARBA" id="ARBA00022989"/>
    </source>
</evidence>
<feature type="transmembrane region" description="Helical" evidence="10">
    <location>
        <begin position="7"/>
        <end position="26"/>
    </location>
</feature>
<reference evidence="12" key="1">
    <citation type="journal article" date="2015" name="Proc. Natl. Acad. Sci. U.S.A.">
        <title>Genome sequence of the Asian Tiger mosquito, Aedes albopictus, reveals insights into its biology, genetics, and evolution.</title>
        <authorList>
            <person name="Chen X.G."/>
            <person name="Jiang X."/>
            <person name="Gu J."/>
            <person name="Xu M."/>
            <person name="Wu Y."/>
            <person name="Deng Y."/>
            <person name="Zhang C."/>
            <person name="Bonizzoni M."/>
            <person name="Dermauw W."/>
            <person name="Vontas J."/>
            <person name="Armbruster P."/>
            <person name="Huang X."/>
            <person name="Yang Y."/>
            <person name="Zhang H."/>
            <person name="He W."/>
            <person name="Peng H."/>
            <person name="Liu Y."/>
            <person name="Wu K."/>
            <person name="Chen J."/>
            <person name="Lirakis M."/>
            <person name="Topalis P."/>
            <person name="Van Leeuwen T."/>
            <person name="Hall A.B."/>
            <person name="Jiang X."/>
            <person name="Thorpe C."/>
            <person name="Mueller R.L."/>
            <person name="Sun C."/>
            <person name="Waterhouse R.M."/>
            <person name="Yan G."/>
            <person name="Tu Z.J."/>
            <person name="Fang X."/>
            <person name="James A.A."/>
        </authorList>
    </citation>
    <scope>NUCLEOTIDE SEQUENCE [LARGE SCALE GENOMIC DNA]</scope>
    <source>
        <strain evidence="12">Foshan</strain>
    </source>
</reference>
<evidence type="ECO:0000313" key="11">
    <source>
        <dbReference type="EnsemblMetazoa" id="AALFPA23_021967.P32512"/>
    </source>
</evidence>
<keyword evidence="7 10" id="KW-0472">Membrane</keyword>
<protein>
    <recommendedName>
        <fullName evidence="13">Odorant receptor</fullName>
    </recommendedName>
</protein>
<keyword evidence="9" id="KW-0807">Transducer</keyword>
<sequence length="219" mass="25006">MNHFNMGHYITVTSLIAPIFFCSALFLAMKSMVYYSLIKYVSLMFKLVVKRIRLLDSSISIGGGSRLEHAVDDVIRAHYLALRCAQLLEELISLILLAQFLGCVIVWCLLLFYITLNVSGVGAMTTLILCEIVAFEMLAFSYFGSELTEISESLAHEIYSFRWYDAPMTVRKKVLLMSVRAQQIVGITALRFYYVSIEQFGQAVQTTYSFYLVMKKLFE</sequence>
<name>A0ABM1ZV57_AEDAL</name>
<keyword evidence="5" id="KW-0552">Olfaction</keyword>
<keyword evidence="3" id="KW-0716">Sensory transduction</keyword>
<evidence type="ECO:0000256" key="10">
    <source>
        <dbReference type="SAM" id="Phobius"/>
    </source>
</evidence>
<evidence type="ECO:0000256" key="2">
    <source>
        <dbReference type="ARBA" id="ARBA00022475"/>
    </source>
</evidence>
<reference evidence="11" key="2">
    <citation type="submission" date="2025-05" db="UniProtKB">
        <authorList>
            <consortium name="EnsemblMetazoa"/>
        </authorList>
    </citation>
    <scope>IDENTIFICATION</scope>
    <source>
        <strain evidence="11">Foshan</strain>
    </source>
</reference>
<dbReference type="GeneID" id="109429616"/>
<dbReference type="EnsemblMetazoa" id="AALFPA23_021967.R32512">
    <property type="protein sequence ID" value="AALFPA23_021967.P32512"/>
    <property type="gene ID" value="AALFPA23_021967"/>
</dbReference>
<keyword evidence="4 10" id="KW-0812">Transmembrane</keyword>
<accession>A0ABM1ZV57</accession>
<evidence type="ECO:0000313" key="12">
    <source>
        <dbReference type="Proteomes" id="UP000069940"/>
    </source>
</evidence>
<evidence type="ECO:0000256" key="4">
    <source>
        <dbReference type="ARBA" id="ARBA00022692"/>
    </source>
</evidence>
<evidence type="ECO:0008006" key="13">
    <source>
        <dbReference type="Google" id="ProtNLM"/>
    </source>
</evidence>
<evidence type="ECO:0000256" key="3">
    <source>
        <dbReference type="ARBA" id="ARBA00022606"/>
    </source>
</evidence>
<keyword evidence="12" id="KW-1185">Reference proteome</keyword>
<dbReference type="PANTHER" id="PTHR21137:SF35">
    <property type="entry name" value="ODORANT RECEPTOR 19A-RELATED"/>
    <property type="match status" value="1"/>
</dbReference>
<comment type="subcellular location">
    <subcellularLocation>
        <location evidence="1">Cell membrane</location>
        <topology evidence="1">Multi-pass membrane protein</topology>
    </subcellularLocation>
</comment>